<evidence type="ECO:0000313" key="1">
    <source>
        <dbReference type="EMBL" id="TGY78877.1"/>
    </source>
</evidence>
<accession>A0AC61RG82</accession>
<proteinExistence type="predicted"/>
<comment type="caution">
    <text evidence="1">The sequence shown here is derived from an EMBL/GenBank/DDBJ whole genome shotgun (WGS) entry which is preliminary data.</text>
</comment>
<gene>
    <name evidence="1" type="ORF">E5331_08725</name>
</gene>
<reference evidence="1" key="1">
    <citation type="submission" date="2019-04" db="EMBL/GenBank/DDBJ databases">
        <title>Microbes associate with the intestines of laboratory mice.</title>
        <authorList>
            <person name="Navarre W."/>
            <person name="Wong E."/>
            <person name="Huang K."/>
            <person name="Tropini C."/>
            <person name="Ng K."/>
            <person name="Yu B."/>
        </authorList>
    </citation>
    <scope>NUCLEOTIDE SEQUENCE</scope>
    <source>
        <strain evidence="1">NM04_E33</strain>
    </source>
</reference>
<dbReference type="Proteomes" id="UP000306319">
    <property type="component" value="Unassembled WGS sequence"/>
</dbReference>
<dbReference type="EMBL" id="SRYB01000010">
    <property type="protein sequence ID" value="TGY78877.1"/>
    <property type="molecule type" value="Genomic_DNA"/>
</dbReference>
<organism evidence="1 2">
    <name type="scientific">Lepagella muris</name>
    <dbReference type="NCBI Taxonomy" id="3032870"/>
    <lineage>
        <taxon>Bacteria</taxon>
        <taxon>Pseudomonadati</taxon>
        <taxon>Bacteroidota</taxon>
        <taxon>Bacteroidia</taxon>
        <taxon>Bacteroidales</taxon>
        <taxon>Muribaculaceae</taxon>
        <taxon>Lepagella</taxon>
    </lineage>
</organism>
<sequence length="470" mass="53579">MKKRYHILSLTASLLMLSSCDIEMVPKGQTTLETAQEIEYLLNEIHVSTDPGSDISILVNESYGQEFSTVKQLINNTNTLLSSYLCYNENLDRGNLASKDSRYTSIYSAINTLNVALGKIDAATGEQSIKQKVIAEAHLKRAYLHFLAANLYARQYDAATASQNGGIAYVDNYDMDQKQQIPLDQVYERILEDLDDKYIDALPSTASVTRCSRATGNAIKARILFQMKRYQDALPYALKALDSDYTIEDRLYMMDDYCWLLLPTSPNNFLYVASSNPSFWCPFADNLSRETVAKFEDGDLTIDYGYAGYKEEGEEIWNGIYGEMSSGVEGCLSFSGWDTYKNPWGLTVESIMYVAAECYIRDNQIEKGLGYVNEIREHRIDPEKYVPFTASTVKEAMEELQQAKFIEFLMTFENFFDRKRWNSEDEYKATITRDFPGIGTYSISPESPLWIMPFPIAVMQTNPTFSQNYE</sequence>
<keyword evidence="2" id="KW-1185">Reference proteome</keyword>
<name>A0AC61RG82_9BACT</name>
<evidence type="ECO:0000313" key="2">
    <source>
        <dbReference type="Proteomes" id="UP000306319"/>
    </source>
</evidence>
<protein>
    <submittedName>
        <fullName evidence="1">RagB/SusD family nutrient uptake outer membrane protein</fullName>
    </submittedName>
</protein>